<reference evidence="1 2" key="1">
    <citation type="journal article" date="2023" name="Arcadia Sci">
        <title>De novo assembly of a long-read Amblyomma americanum tick genome.</title>
        <authorList>
            <person name="Chou S."/>
            <person name="Poskanzer K.E."/>
            <person name="Rollins M."/>
            <person name="Thuy-Boun P.S."/>
        </authorList>
    </citation>
    <scope>NUCLEOTIDE SEQUENCE [LARGE SCALE GENOMIC DNA]</scope>
    <source>
        <strain evidence="1">F_SG_1</strain>
        <tissue evidence="1">Salivary glands</tissue>
    </source>
</reference>
<gene>
    <name evidence="1" type="ORF">V5799_032440</name>
</gene>
<dbReference type="AlphaFoldDB" id="A0AAQ4DR60"/>
<comment type="caution">
    <text evidence="1">The sequence shown here is derived from an EMBL/GenBank/DDBJ whole genome shotgun (WGS) entry which is preliminary data.</text>
</comment>
<evidence type="ECO:0000313" key="2">
    <source>
        <dbReference type="Proteomes" id="UP001321473"/>
    </source>
</evidence>
<sequence>MYLVLHGETNSNDDIIGVMIDDVQCSVSVDDVLQRANDMQSKSNVNNITDMNTLFDGKEKERLIYPTVIKEYYQKIRPHILRNKSMRAAPYEKPNSTKTVQQSTQNDAIHHATAFGEVEDCARALKYPNYLKHPRTILCLHSNICENDRKREFVKEIIAMISKTPKQMLPKSINKHHLNQTGILDRYLPINMLNGSLKAKAKKAPKPDPKFDDVKYPFLDYLNTPVICRPPDIIVMCKSADDGSTCPFRSAHKPVLIKAEASKMCIQTRLESFDESSKDAQEINSANVLLTKLDSDVKEYFASEHGKDTDVVMVLNARM</sequence>
<dbReference type="Proteomes" id="UP001321473">
    <property type="component" value="Unassembled WGS sequence"/>
</dbReference>
<keyword evidence="2" id="KW-1185">Reference proteome</keyword>
<proteinExistence type="predicted"/>
<protein>
    <submittedName>
        <fullName evidence="1">Uncharacterized protein</fullName>
    </submittedName>
</protein>
<organism evidence="1 2">
    <name type="scientific">Amblyomma americanum</name>
    <name type="common">Lone star tick</name>
    <dbReference type="NCBI Taxonomy" id="6943"/>
    <lineage>
        <taxon>Eukaryota</taxon>
        <taxon>Metazoa</taxon>
        <taxon>Ecdysozoa</taxon>
        <taxon>Arthropoda</taxon>
        <taxon>Chelicerata</taxon>
        <taxon>Arachnida</taxon>
        <taxon>Acari</taxon>
        <taxon>Parasitiformes</taxon>
        <taxon>Ixodida</taxon>
        <taxon>Ixodoidea</taxon>
        <taxon>Ixodidae</taxon>
        <taxon>Amblyomminae</taxon>
        <taxon>Amblyomma</taxon>
    </lineage>
</organism>
<evidence type="ECO:0000313" key="1">
    <source>
        <dbReference type="EMBL" id="KAK8764950.1"/>
    </source>
</evidence>
<name>A0AAQ4DR60_AMBAM</name>
<accession>A0AAQ4DR60</accession>
<dbReference type="EMBL" id="JARKHS020027897">
    <property type="protein sequence ID" value="KAK8764950.1"/>
    <property type="molecule type" value="Genomic_DNA"/>
</dbReference>